<protein>
    <submittedName>
        <fullName evidence="6">Diguanylate cyclase</fullName>
    </submittedName>
</protein>
<dbReference type="NCBIfam" id="TIGR00254">
    <property type="entry name" value="GGDEF"/>
    <property type="match status" value="1"/>
</dbReference>
<accession>A0A939H875</accession>
<dbReference type="PROSITE" id="PS50887">
    <property type="entry name" value="GGDEF"/>
    <property type="match status" value="1"/>
</dbReference>
<dbReference type="Pfam" id="PF13487">
    <property type="entry name" value="HD_5"/>
    <property type="match status" value="1"/>
</dbReference>
<dbReference type="Pfam" id="PF08448">
    <property type="entry name" value="PAS_4"/>
    <property type="match status" value="1"/>
</dbReference>
<sequence>MWAITQQINDIRENPLMLPLMILAVLLILHILNHRKMKKKLMTAERYVEMGLRFYDQDNRYLSIKDDKYRYFLVNEAYTALFDKRKADFLGKNDENFYDEEMAEKLHEVDRKVLETGEEIQQILIWRGRTYRLQKFQLVLPGGEKGVGTYTEDITDIVKRREEREKIIKRNEILLDVTVSDFSSSQEQMDYVLMKALALTDSSYGYIYLYNEEDQLFTLENFAKDGRVISIRKSSNMIYSLDRTKLWTESVKTRKPMIYNGRKKVHEEQAEESYPFNLMTVPVIMEDAVLAVIGVANKEEGYSSEDVEELSLLMNGVWNAKERRETTQELQKANIKLASSEEKLTLILNSSAEGIYGMDVHGHFTFINKSALALLGYRDAKELIGTNCHEMIHHSTREGVAVSREDCQIYESIGKGDIITDENEVFFRKDGSPFSVRYSAHPQIQEGKIIGSVVTFADITERKKQEEEVLYLSYHDALTGLYNRTYLEKISTELEKEEYMPMSIVVGDVNGLKLSNDIFGHRKGDEFLKRIAEIIRSQTRKEDLLFRVGGDEFYLFLRNTEKEAAEEIMQRITDSIQSEDFHGVRGGIALGLSVMENNQTTIESVMNDAEQKMYREKTVSKSEESTKQLKSLVGIIMGREEERVHAENTVLLADAIGKELSLSEEEMTKLRDAAYIHDIGKITRFMSEGEDQYILPTRKDHAVIGYRILNSFEETMELARIVLSHHEKWNGSGYPKGLKGKEIPLLSRIIAVAERFDRLTSRLSEVSVPEEVAFMVMKRESGVILDESLVDILITIRRKKPAESTADQCV</sequence>
<keyword evidence="7" id="KW-1185">Reference proteome</keyword>
<evidence type="ECO:0000313" key="6">
    <source>
        <dbReference type="EMBL" id="MBO1266034.1"/>
    </source>
</evidence>
<feature type="domain" description="PAC" evidence="3">
    <location>
        <begin position="420"/>
        <end position="471"/>
    </location>
</feature>
<dbReference type="InterPro" id="IPR013656">
    <property type="entry name" value="PAS_4"/>
</dbReference>
<dbReference type="InterPro" id="IPR029016">
    <property type="entry name" value="GAF-like_dom_sf"/>
</dbReference>
<dbReference type="InterPro" id="IPR003018">
    <property type="entry name" value="GAF"/>
</dbReference>
<name>A0A939H875_9CLOT</name>
<dbReference type="InterPro" id="IPR035965">
    <property type="entry name" value="PAS-like_dom_sf"/>
</dbReference>
<dbReference type="InterPro" id="IPR037522">
    <property type="entry name" value="HD_GYP_dom"/>
</dbReference>
<dbReference type="SUPFAM" id="SSF55785">
    <property type="entry name" value="PYP-like sensor domain (PAS domain)"/>
    <property type="match status" value="2"/>
</dbReference>
<dbReference type="Gene3D" id="3.30.70.270">
    <property type="match status" value="1"/>
</dbReference>
<keyword evidence="1" id="KW-0812">Transmembrane</keyword>
<dbReference type="InterPro" id="IPR000160">
    <property type="entry name" value="GGDEF_dom"/>
</dbReference>
<dbReference type="SMART" id="SM00091">
    <property type="entry name" value="PAS"/>
    <property type="match status" value="2"/>
</dbReference>
<dbReference type="InterPro" id="IPR052155">
    <property type="entry name" value="Biofilm_reg_signaling"/>
</dbReference>
<reference evidence="6" key="1">
    <citation type="submission" date="2021-03" db="EMBL/GenBank/DDBJ databases">
        <title>Proteiniclasticum marinus sp. nov., isolated from tidal flat sediment.</title>
        <authorList>
            <person name="Namirimu T."/>
            <person name="Yang J.-A."/>
            <person name="Yang S.-H."/>
            <person name="Kim Y.-J."/>
            <person name="Kwon K.K."/>
        </authorList>
    </citation>
    <scope>NUCLEOTIDE SEQUENCE</scope>
    <source>
        <strain evidence="6">SCR006</strain>
    </source>
</reference>
<evidence type="ECO:0000259" key="4">
    <source>
        <dbReference type="PROSITE" id="PS50887"/>
    </source>
</evidence>
<dbReference type="SUPFAM" id="SSF55781">
    <property type="entry name" value="GAF domain-like"/>
    <property type="match status" value="1"/>
</dbReference>
<dbReference type="PANTHER" id="PTHR44757:SF2">
    <property type="entry name" value="BIOFILM ARCHITECTURE MAINTENANCE PROTEIN MBAA"/>
    <property type="match status" value="1"/>
</dbReference>
<dbReference type="Gene3D" id="1.10.3210.10">
    <property type="entry name" value="Hypothetical protein af1432"/>
    <property type="match status" value="1"/>
</dbReference>
<comment type="caution">
    <text evidence="6">The sequence shown here is derived from an EMBL/GenBank/DDBJ whole genome shotgun (WGS) entry which is preliminary data.</text>
</comment>
<dbReference type="InterPro" id="IPR029787">
    <property type="entry name" value="Nucleotide_cyclase"/>
</dbReference>
<dbReference type="Gene3D" id="3.30.450.20">
    <property type="entry name" value="PAS domain"/>
    <property type="match status" value="2"/>
</dbReference>
<gene>
    <name evidence="6" type="ORF">J3A84_13435</name>
</gene>
<dbReference type="CDD" id="cd00130">
    <property type="entry name" value="PAS"/>
    <property type="match status" value="1"/>
</dbReference>
<dbReference type="CDD" id="cd01949">
    <property type="entry name" value="GGDEF"/>
    <property type="match status" value="1"/>
</dbReference>
<dbReference type="Pfam" id="PF00990">
    <property type="entry name" value="GGDEF"/>
    <property type="match status" value="1"/>
</dbReference>
<dbReference type="NCBIfam" id="TIGR00229">
    <property type="entry name" value="sensory_box"/>
    <property type="match status" value="1"/>
</dbReference>
<dbReference type="NCBIfam" id="TIGR00277">
    <property type="entry name" value="HDIG"/>
    <property type="match status" value="1"/>
</dbReference>
<dbReference type="PROSITE" id="PS51832">
    <property type="entry name" value="HD_GYP"/>
    <property type="match status" value="1"/>
</dbReference>
<dbReference type="Pfam" id="PF13426">
    <property type="entry name" value="PAS_9"/>
    <property type="match status" value="1"/>
</dbReference>
<dbReference type="SUPFAM" id="SSF109604">
    <property type="entry name" value="HD-domain/PDEase-like"/>
    <property type="match status" value="1"/>
</dbReference>
<evidence type="ECO:0000313" key="7">
    <source>
        <dbReference type="Proteomes" id="UP000664218"/>
    </source>
</evidence>
<evidence type="ECO:0000259" key="3">
    <source>
        <dbReference type="PROSITE" id="PS50113"/>
    </source>
</evidence>
<dbReference type="InterPro" id="IPR043128">
    <property type="entry name" value="Rev_trsase/Diguanyl_cyclase"/>
</dbReference>
<dbReference type="InterPro" id="IPR000700">
    <property type="entry name" value="PAS-assoc_C"/>
</dbReference>
<evidence type="ECO:0000259" key="2">
    <source>
        <dbReference type="PROSITE" id="PS50112"/>
    </source>
</evidence>
<dbReference type="Pfam" id="PF13185">
    <property type="entry name" value="GAF_2"/>
    <property type="match status" value="1"/>
</dbReference>
<dbReference type="SMART" id="SM00267">
    <property type="entry name" value="GGDEF"/>
    <property type="match status" value="1"/>
</dbReference>
<feature type="domain" description="HD-GYP" evidence="5">
    <location>
        <begin position="620"/>
        <end position="809"/>
    </location>
</feature>
<dbReference type="InterPro" id="IPR003607">
    <property type="entry name" value="HD/PDEase_dom"/>
</dbReference>
<dbReference type="InterPro" id="IPR006675">
    <property type="entry name" value="HDIG_dom"/>
</dbReference>
<feature type="transmembrane region" description="Helical" evidence="1">
    <location>
        <begin position="16"/>
        <end position="32"/>
    </location>
</feature>
<dbReference type="CDD" id="cd00077">
    <property type="entry name" value="HDc"/>
    <property type="match status" value="1"/>
</dbReference>
<evidence type="ECO:0000256" key="1">
    <source>
        <dbReference type="SAM" id="Phobius"/>
    </source>
</evidence>
<evidence type="ECO:0000259" key="5">
    <source>
        <dbReference type="PROSITE" id="PS51832"/>
    </source>
</evidence>
<proteinExistence type="predicted"/>
<dbReference type="PANTHER" id="PTHR44757">
    <property type="entry name" value="DIGUANYLATE CYCLASE DGCP"/>
    <property type="match status" value="1"/>
</dbReference>
<feature type="domain" description="PAS" evidence="2">
    <location>
        <begin position="340"/>
        <end position="377"/>
    </location>
</feature>
<dbReference type="Proteomes" id="UP000664218">
    <property type="component" value="Unassembled WGS sequence"/>
</dbReference>
<dbReference type="InterPro" id="IPR000014">
    <property type="entry name" value="PAS"/>
</dbReference>
<dbReference type="PROSITE" id="PS50113">
    <property type="entry name" value="PAC"/>
    <property type="match status" value="1"/>
</dbReference>
<feature type="domain" description="GGDEF" evidence="4">
    <location>
        <begin position="500"/>
        <end position="629"/>
    </location>
</feature>
<dbReference type="EMBL" id="JAFNJU010000011">
    <property type="protein sequence ID" value="MBO1266034.1"/>
    <property type="molecule type" value="Genomic_DNA"/>
</dbReference>
<organism evidence="6 7">
    <name type="scientific">Proteiniclasticum aestuarii</name>
    <dbReference type="NCBI Taxonomy" id="2817862"/>
    <lineage>
        <taxon>Bacteria</taxon>
        <taxon>Bacillati</taxon>
        <taxon>Bacillota</taxon>
        <taxon>Clostridia</taxon>
        <taxon>Eubacteriales</taxon>
        <taxon>Clostridiaceae</taxon>
        <taxon>Proteiniclasticum</taxon>
    </lineage>
</organism>
<dbReference type="PROSITE" id="PS50112">
    <property type="entry name" value="PAS"/>
    <property type="match status" value="1"/>
</dbReference>
<keyword evidence="1" id="KW-1133">Transmembrane helix</keyword>
<dbReference type="RefSeq" id="WP_207600556.1">
    <property type="nucleotide sequence ID" value="NZ_JAFNJU010000011.1"/>
</dbReference>
<dbReference type="Gene3D" id="3.30.450.40">
    <property type="match status" value="1"/>
</dbReference>
<dbReference type="AlphaFoldDB" id="A0A939H875"/>
<dbReference type="SUPFAM" id="SSF55073">
    <property type="entry name" value="Nucleotide cyclase"/>
    <property type="match status" value="1"/>
</dbReference>
<keyword evidence="1" id="KW-0472">Membrane</keyword>